<dbReference type="Pfam" id="PF14099">
    <property type="entry name" value="Polysacc_lyase"/>
    <property type="match status" value="1"/>
</dbReference>
<name>Q7V3E9_PROMP</name>
<reference evidence="1 2" key="1">
    <citation type="journal article" date="2003" name="Nature">
        <title>Genome divergence in two Prochlorococcus ecotypes reflects oceanic niche differentiation.</title>
        <authorList>
            <person name="Rocap G."/>
            <person name="Larimer F.W."/>
            <person name="Lamerdin J.E."/>
            <person name="Malfatti S."/>
            <person name="Chain P."/>
            <person name="Ahlgren N.A."/>
            <person name="Arellano A."/>
            <person name="Coleman M."/>
            <person name="Hauser L."/>
            <person name="Hess W.R."/>
            <person name="Johnson Z.I."/>
            <person name="Land M.L."/>
            <person name="Lindell D."/>
            <person name="Post A.F."/>
            <person name="Regala W."/>
            <person name="Shah M."/>
            <person name="Shaw S.L."/>
            <person name="Steglich C."/>
            <person name="Sullivan M.B."/>
            <person name="Ting C.S."/>
            <person name="Tolonen A."/>
            <person name="Webb E.A."/>
            <person name="Zinser E.R."/>
            <person name="Chisholm S.W."/>
        </authorList>
    </citation>
    <scope>NUCLEOTIDE SEQUENCE [LARGE SCALE GENOMIC DNA]</scope>
    <source>
        <strain evidence="2">CCMP1986 / NIES-2087 / MED4</strain>
    </source>
</reference>
<dbReference type="Proteomes" id="UP000001026">
    <property type="component" value="Chromosome"/>
</dbReference>
<dbReference type="eggNOG" id="ENOG5032HQZ">
    <property type="taxonomic scope" value="Bacteria"/>
</dbReference>
<accession>Q7V3E9</accession>
<organism evidence="1 2">
    <name type="scientific">Prochlorococcus marinus subsp. pastoris (strain CCMP1986 / NIES-2087 / MED4)</name>
    <dbReference type="NCBI Taxonomy" id="59919"/>
    <lineage>
        <taxon>Bacteria</taxon>
        <taxon>Bacillati</taxon>
        <taxon>Cyanobacteriota</taxon>
        <taxon>Cyanophyceae</taxon>
        <taxon>Synechococcales</taxon>
        <taxon>Prochlorococcaceae</taxon>
        <taxon>Prochlorococcus</taxon>
    </lineage>
</organism>
<dbReference type="KEGG" id="pmm:PMM0126"/>
<dbReference type="Gene3D" id="2.60.120.200">
    <property type="match status" value="1"/>
</dbReference>
<dbReference type="InterPro" id="IPR025975">
    <property type="entry name" value="Polysacc_lyase"/>
</dbReference>
<dbReference type="HOGENOM" id="CLU_888139_0_0_3"/>
<evidence type="ECO:0000313" key="2">
    <source>
        <dbReference type="Proteomes" id="UP000001026"/>
    </source>
</evidence>
<protein>
    <submittedName>
        <fullName evidence="1">Possible Herpesvirus UL6 like</fullName>
    </submittedName>
</protein>
<sequence length="313" mass="36882">MMCFTSGNSYSWEKVPVPDSVDKKTKSPWNFSEDFENQEEGRLRTNKFLINDKGAGLKPFLIKEDPDGNKYLAVTVKHGWNHDPKKKRGEETERAEFQTRPKRAVGKEMWISFKTRLPQDFTHIDDRVLFFQFKNQFEQMGRSPLLGLRYYKNGNRLQIGGDTGGNPRKSMSREERYVHHIGTKYKNKGGNWIVRWEKDRREGKIRDEDDFKLTTNEPVSVTPLGEWSTYKIGIYNTKNDDGFVKVYKDNQLMFDYKGVTFDWRGRYKGSYIRIGIYRDSGKQFGIEYPDQTIHFDDFIVVSDEKTLDQILNR</sequence>
<dbReference type="EMBL" id="BX548174">
    <property type="protein sequence ID" value="CAE18585.1"/>
    <property type="molecule type" value="Genomic_DNA"/>
</dbReference>
<dbReference type="AlphaFoldDB" id="Q7V3E9"/>
<evidence type="ECO:0000313" key="1">
    <source>
        <dbReference type="EMBL" id="CAE18585.1"/>
    </source>
</evidence>
<proteinExistence type="predicted"/>
<gene>
    <name evidence="1" type="ordered locus">PMM0126</name>
</gene>